<protein>
    <submittedName>
        <fullName evidence="15">Lariat debranching enzyme</fullName>
    </submittedName>
</protein>
<feature type="compositionally biased region" description="Gly residues" evidence="13">
    <location>
        <begin position="718"/>
        <end position="732"/>
    </location>
</feature>
<evidence type="ECO:0000256" key="9">
    <source>
        <dbReference type="ARBA" id="ARBA00022833"/>
    </source>
</evidence>
<dbReference type="Proteomes" id="UP000324241">
    <property type="component" value="Unassembled WGS sequence"/>
</dbReference>
<dbReference type="VEuPathDB" id="FungiDB:EYZ11_001861"/>
<gene>
    <name evidence="15" type="primary">DBR1</name>
    <name evidence="15" type="ORF">ATNIH1004_003612</name>
</gene>
<evidence type="ECO:0000256" key="2">
    <source>
        <dbReference type="ARBA" id="ARBA00001947"/>
    </source>
</evidence>
<dbReference type="RefSeq" id="XP_033430283.1">
    <property type="nucleotide sequence ID" value="XM_033568288.1"/>
</dbReference>
<comment type="cofactor">
    <cofactor evidence="2">
        <name>Zn(2+)</name>
        <dbReference type="ChEBI" id="CHEBI:29105"/>
    </cofactor>
</comment>
<evidence type="ECO:0000256" key="1">
    <source>
        <dbReference type="ARBA" id="ARBA00001936"/>
    </source>
</evidence>
<comment type="similarity">
    <text evidence="5">Belongs to the lariat debranching enzyme family.</text>
</comment>
<dbReference type="SUPFAM" id="SSF56300">
    <property type="entry name" value="Metallo-dependent phosphatases"/>
    <property type="match status" value="1"/>
</dbReference>
<dbReference type="GO" id="GO:0046872">
    <property type="term" value="F:metal ion binding"/>
    <property type="evidence" value="ECO:0007669"/>
    <property type="project" value="UniProtKB-KW"/>
</dbReference>
<dbReference type="AlphaFoldDB" id="A0A5M9MUZ0"/>
<evidence type="ECO:0000256" key="4">
    <source>
        <dbReference type="ARBA" id="ARBA00004123"/>
    </source>
</evidence>
<dbReference type="CDD" id="cd00844">
    <property type="entry name" value="MPP_Dbr1_N"/>
    <property type="match status" value="1"/>
</dbReference>
<feature type="compositionally biased region" description="Polar residues" evidence="13">
    <location>
        <begin position="266"/>
        <end position="277"/>
    </location>
</feature>
<evidence type="ECO:0000256" key="6">
    <source>
        <dbReference type="ARBA" id="ARBA00022664"/>
    </source>
</evidence>
<dbReference type="InterPro" id="IPR007708">
    <property type="entry name" value="DBR1_C"/>
</dbReference>
<evidence type="ECO:0000256" key="8">
    <source>
        <dbReference type="ARBA" id="ARBA00022801"/>
    </source>
</evidence>
<evidence type="ECO:0000256" key="12">
    <source>
        <dbReference type="ARBA" id="ARBA00023242"/>
    </source>
</evidence>
<sequence>MEAPTPNSASIRVALEGCGHGCLHDIYASVERSAALKGWDGVDLVIIGGDFQAVRNSNDLACMSVPQKYRELGDFHEYYSGKRTAPYLTIFIGGNHEAGNHLFELYYGGWAAPNIYYMGAANVIRCGPLRIAAMSGIWKGYDYRKPHFERLPYNRDDIQSIYHVRELDVRKLLQIRTQVDLGLSHDWPKQVEYSGDFETLFRTKRGFRQDSQDGRLGSLAAKYVLDRLRPAYWFSAHLHVKFVASIQHGEYTIPGNPAKGPETASERTIPQNSNASHSFGLDGATVSSFLFGNDDQEFHESPRKRIADNVLNKSVSIPSEQRQDEATETTDVHPSHSQPGPTEEHQVHTDAPDIKVSTTDQETLGDTQSRISAWNSFHTVAAKNEAAENARYLREQEQSQGIPPDVKHNLTWRKIDVDEDGTGRKLTSIEQSGGTEIPETKKQKIQHDPVKNEDEIDLDLDSDLEDKPINAGVNPGIQAKLEPSKENIAPHDGDSKSSDLPKTAQGAEAEVSEELRNQLPASFARPQAELRHYNESLPDAISNTTTHFLALDKCLPNHEFLQLVEFHTVSNLDGAQCERPYRLQYDKEWLAISRVFADHLHLGDPEAKTPADKGDAIYKPQIIEAEQWIEEHVVKPGKMTIPENFEPTAPFYDPSIPITTDEMPFEYTNPQTTQFCDLVGIENKFHLSDEERQARMAAGPRPPRPSDFKGPRNHRRGGGSGPGRGRGGFGRNRGGRGNRR</sequence>
<comment type="cofactor">
    <cofactor evidence="1">
        <name>Mn(2+)</name>
        <dbReference type="ChEBI" id="CHEBI:29035"/>
    </cofactor>
</comment>
<feature type="compositionally biased region" description="Basic and acidic residues" evidence="13">
    <location>
        <begin position="438"/>
        <end position="452"/>
    </location>
</feature>
<proteinExistence type="inferred from homology"/>
<keyword evidence="6" id="KW-0507">mRNA processing</keyword>
<dbReference type="GO" id="GO:0008419">
    <property type="term" value="F:RNA lariat debranching enzyme activity"/>
    <property type="evidence" value="ECO:0007669"/>
    <property type="project" value="TreeGrafter"/>
</dbReference>
<evidence type="ECO:0000256" key="11">
    <source>
        <dbReference type="ARBA" id="ARBA00023211"/>
    </source>
</evidence>
<feature type="compositionally biased region" description="Polar residues" evidence="13">
    <location>
        <begin position="311"/>
        <end position="320"/>
    </location>
</feature>
<dbReference type="PANTHER" id="PTHR12849:SF0">
    <property type="entry name" value="LARIAT DEBRANCHING ENZYME"/>
    <property type="match status" value="1"/>
</dbReference>
<feature type="domain" description="Lariat debranching enzyme C-terminal" evidence="14">
    <location>
        <begin position="533"/>
        <end position="685"/>
    </location>
</feature>
<feature type="region of interest" description="Disordered" evidence="13">
    <location>
        <begin position="423"/>
        <end position="452"/>
    </location>
</feature>
<dbReference type="GO" id="GO:0000398">
    <property type="term" value="P:mRNA splicing, via spliceosome"/>
    <property type="evidence" value="ECO:0007669"/>
    <property type="project" value="TreeGrafter"/>
</dbReference>
<dbReference type="PANTHER" id="PTHR12849">
    <property type="entry name" value="RNA LARIAT DEBRANCHING ENZYME"/>
    <property type="match status" value="1"/>
</dbReference>
<keyword evidence="11" id="KW-0464">Manganese</keyword>
<dbReference type="SMART" id="SM01124">
    <property type="entry name" value="DBR1"/>
    <property type="match status" value="1"/>
</dbReference>
<evidence type="ECO:0000256" key="5">
    <source>
        <dbReference type="ARBA" id="ARBA00006045"/>
    </source>
</evidence>
<dbReference type="InterPro" id="IPR029052">
    <property type="entry name" value="Metallo-depent_PP-like"/>
</dbReference>
<comment type="subcellular location">
    <subcellularLocation>
        <location evidence="4">Nucleus</location>
    </subcellularLocation>
</comment>
<dbReference type="Pfam" id="PF00149">
    <property type="entry name" value="Metallophos"/>
    <property type="match status" value="1"/>
</dbReference>
<feature type="region of interest" description="Disordered" evidence="13">
    <location>
        <begin position="692"/>
        <end position="740"/>
    </location>
</feature>
<feature type="compositionally biased region" description="Basic and acidic residues" evidence="13">
    <location>
        <begin position="482"/>
        <end position="499"/>
    </location>
</feature>
<feature type="region of interest" description="Disordered" evidence="13">
    <location>
        <begin position="464"/>
        <end position="514"/>
    </location>
</feature>
<evidence type="ECO:0000256" key="3">
    <source>
        <dbReference type="ARBA" id="ARBA00001954"/>
    </source>
</evidence>
<evidence type="ECO:0000313" key="15">
    <source>
        <dbReference type="EMBL" id="KAA8650922.1"/>
    </source>
</evidence>
<evidence type="ECO:0000256" key="10">
    <source>
        <dbReference type="ARBA" id="ARBA00023004"/>
    </source>
</evidence>
<dbReference type="GO" id="GO:0005634">
    <property type="term" value="C:nucleus"/>
    <property type="evidence" value="ECO:0007669"/>
    <property type="project" value="UniProtKB-SubCell"/>
</dbReference>
<feature type="compositionally biased region" description="Basic and acidic residues" evidence="13">
    <location>
        <begin position="321"/>
        <end position="334"/>
    </location>
</feature>
<evidence type="ECO:0000256" key="7">
    <source>
        <dbReference type="ARBA" id="ARBA00022723"/>
    </source>
</evidence>
<keyword evidence="7" id="KW-0479">Metal-binding</keyword>
<dbReference type="OrthoDB" id="407609at2759"/>
<dbReference type="EMBL" id="QUQM01000001">
    <property type="protein sequence ID" value="KAA8650922.1"/>
    <property type="molecule type" value="Genomic_DNA"/>
</dbReference>
<evidence type="ECO:0000313" key="16">
    <source>
        <dbReference type="Proteomes" id="UP000324241"/>
    </source>
</evidence>
<comment type="caution">
    <text evidence="15">The sequence shown here is derived from an EMBL/GenBank/DDBJ whole genome shotgun (WGS) entry which is preliminary data.</text>
</comment>
<organism evidence="15 16">
    <name type="scientific">Aspergillus tanneri</name>
    <dbReference type="NCBI Taxonomy" id="1220188"/>
    <lineage>
        <taxon>Eukaryota</taxon>
        <taxon>Fungi</taxon>
        <taxon>Dikarya</taxon>
        <taxon>Ascomycota</taxon>
        <taxon>Pezizomycotina</taxon>
        <taxon>Eurotiomycetes</taxon>
        <taxon>Eurotiomycetidae</taxon>
        <taxon>Eurotiales</taxon>
        <taxon>Aspergillaceae</taxon>
        <taxon>Aspergillus</taxon>
        <taxon>Aspergillus subgen. Circumdati</taxon>
    </lineage>
</organism>
<accession>A0A5M9MUZ0</accession>
<keyword evidence="9" id="KW-0862">Zinc</keyword>
<dbReference type="GeneID" id="54326314"/>
<name>A0A5M9MUZ0_9EURO</name>
<dbReference type="InterPro" id="IPR004843">
    <property type="entry name" value="Calcineurin-like_PHP"/>
</dbReference>
<dbReference type="InterPro" id="IPR041816">
    <property type="entry name" value="Dbr1_N"/>
</dbReference>
<dbReference type="Pfam" id="PF05011">
    <property type="entry name" value="DBR1"/>
    <property type="match status" value="1"/>
</dbReference>
<feature type="compositionally biased region" description="Basic and acidic residues" evidence="13">
    <location>
        <begin position="342"/>
        <end position="353"/>
    </location>
</feature>
<keyword evidence="10" id="KW-0408">Iron</keyword>
<evidence type="ECO:0000256" key="13">
    <source>
        <dbReference type="SAM" id="MobiDB-lite"/>
    </source>
</evidence>
<comment type="cofactor">
    <cofactor evidence="3">
        <name>Fe(2+)</name>
        <dbReference type="ChEBI" id="CHEBI:29033"/>
    </cofactor>
</comment>
<reference evidence="15 16" key="1">
    <citation type="submission" date="2019-08" db="EMBL/GenBank/DDBJ databases">
        <title>The genome sequence of a newly discovered highly antifungal drug resistant Aspergillus species, Aspergillus tanneri NIH 1004.</title>
        <authorList>
            <person name="Mounaud S."/>
            <person name="Singh I."/>
            <person name="Joardar V."/>
            <person name="Pakala S."/>
            <person name="Pakala S."/>
            <person name="Venepally P."/>
            <person name="Chung J.K."/>
            <person name="Losada L."/>
            <person name="Nierman W.C."/>
        </authorList>
    </citation>
    <scope>NUCLEOTIDE SEQUENCE [LARGE SCALE GENOMIC DNA]</scope>
    <source>
        <strain evidence="15 16">NIH1004</strain>
    </source>
</reference>
<feature type="region of interest" description="Disordered" evidence="13">
    <location>
        <begin position="300"/>
        <end position="353"/>
    </location>
</feature>
<keyword evidence="12" id="KW-0539">Nucleus</keyword>
<keyword evidence="8" id="KW-0378">Hydrolase</keyword>
<evidence type="ECO:0000259" key="14">
    <source>
        <dbReference type="SMART" id="SM01124"/>
    </source>
</evidence>
<feature type="region of interest" description="Disordered" evidence="13">
    <location>
        <begin position="254"/>
        <end position="278"/>
    </location>
</feature>